<dbReference type="Gene3D" id="3.30.9.10">
    <property type="entry name" value="D-Amino Acid Oxidase, subunit A, domain 2"/>
    <property type="match status" value="1"/>
</dbReference>
<dbReference type="Gene3D" id="3.50.50.60">
    <property type="entry name" value="FAD/NAD(P)-binding domain"/>
    <property type="match status" value="1"/>
</dbReference>
<dbReference type="InterPro" id="IPR006076">
    <property type="entry name" value="FAD-dep_OxRdtase"/>
</dbReference>
<organism evidence="3 4">
    <name type="scientific">Streptomyces nanshensis</name>
    <dbReference type="NCBI Taxonomy" id="518642"/>
    <lineage>
        <taxon>Bacteria</taxon>
        <taxon>Bacillati</taxon>
        <taxon>Actinomycetota</taxon>
        <taxon>Actinomycetes</taxon>
        <taxon>Kitasatosporales</taxon>
        <taxon>Streptomycetaceae</taxon>
        <taxon>Streptomyces</taxon>
    </lineage>
</organism>
<dbReference type="SUPFAM" id="SSF51905">
    <property type="entry name" value="FAD/NAD(P)-binding domain"/>
    <property type="match status" value="1"/>
</dbReference>
<dbReference type="GO" id="GO:0005737">
    <property type="term" value="C:cytoplasm"/>
    <property type="evidence" value="ECO:0007669"/>
    <property type="project" value="TreeGrafter"/>
</dbReference>
<reference evidence="3 4" key="1">
    <citation type="journal article" date="2016" name="Front. Microbiol.">
        <title>Comparative Genomics Analysis of Streptomyces Species Reveals Their Adaptation to the Marine Environment and Their Diversity at the Genomic Level.</title>
        <authorList>
            <person name="Tian X."/>
            <person name="Zhang Z."/>
            <person name="Yang T."/>
            <person name="Chen M."/>
            <person name="Li J."/>
            <person name="Chen F."/>
            <person name="Yang J."/>
            <person name="Li W."/>
            <person name="Zhang B."/>
            <person name="Zhang Z."/>
            <person name="Wu J."/>
            <person name="Zhang C."/>
            <person name="Long L."/>
            <person name="Xiao J."/>
        </authorList>
    </citation>
    <scope>NUCLEOTIDE SEQUENCE [LARGE SCALE GENOMIC DNA]</scope>
    <source>
        <strain evidence="3 4">SCSIO 10429</strain>
    </source>
</reference>
<protein>
    <recommendedName>
        <fullName evidence="2">FAD dependent oxidoreductase domain-containing protein</fullName>
    </recommendedName>
</protein>
<feature type="domain" description="FAD dependent oxidoreductase" evidence="2">
    <location>
        <begin position="8"/>
        <end position="378"/>
    </location>
</feature>
<evidence type="ECO:0000313" key="4">
    <source>
        <dbReference type="Proteomes" id="UP000176005"/>
    </source>
</evidence>
<proteinExistence type="predicted"/>
<sequence length="481" mass="52392">MSSGQTPDVIVVGNGAVGASIAFELSRRDIRVTRIGRETRPYAASTAAGAMLGCFGEVTTSLLASEHGRAKLDMDHRARRYWQEWDELLSEQSGDADSLFSAKGTFVLLNSMGSAPVDSGNFRAIESTLKEYDEPYETVDPEELDWMEPNDLSRSLRGMYIPGEHAVDSHRLLVKLDQALVKAGGRIVDAEAAGLRTENGRVTGVELVSGEVLHADHVVVAAGARSLDLLHGDELADVRRRMPPMVSGYGVSALVETEDRQLPSSVLRTPNRAFACGLHCVPRTDGVLYLGATNIISPQPRKLAAVGDLQFLLGCAVDQLHTNLSEAALLSVQVGNRPVPADGFPLVGSGGVDGLWLATGTYRDGLHQSPLLAQHMATLIEGGEGRFDFLSSFTPVRAPLSGATREQVVTTAVEHMMATGYEYKWNVTPEWPPRMERHLRRFYSALVEELHPDFTPPAELVAAMTGEIRETLTRYYDAWAR</sequence>
<keyword evidence="4" id="KW-1185">Reference proteome</keyword>
<dbReference type="PATRIC" id="fig|518642.10.peg.2999"/>
<evidence type="ECO:0000256" key="1">
    <source>
        <dbReference type="ARBA" id="ARBA00023002"/>
    </source>
</evidence>
<evidence type="ECO:0000313" key="3">
    <source>
        <dbReference type="EMBL" id="OEV11240.1"/>
    </source>
</evidence>
<evidence type="ECO:0000259" key="2">
    <source>
        <dbReference type="Pfam" id="PF01266"/>
    </source>
</evidence>
<gene>
    <name evidence="3" type="ORF">AN218_13885</name>
</gene>
<dbReference type="PANTHER" id="PTHR13847">
    <property type="entry name" value="SARCOSINE DEHYDROGENASE-RELATED"/>
    <property type="match status" value="1"/>
</dbReference>
<name>A0A1E7L4Y1_9ACTN</name>
<dbReference type="GO" id="GO:0016491">
    <property type="term" value="F:oxidoreductase activity"/>
    <property type="evidence" value="ECO:0007669"/>
    <property type="project" value="UniProtKB-KW"/>
</dbReference>
<accession>A0A1E7L4Y1</accession>
<dbReference type="EMBL" id="LJGW01000237">
    <property type="protein sequence ID" value="OEV11240.1"/>
    <property type="molecule type" value="Genomic_DNA"/>
</dbReference>
<keyword evidence="1" id="KW-0560">Oxidoreductase</keyword>
<dbReference type="Pfam" id="PF01266">
    <property type="entry name" value="DAO"/>
    <property type="match status" value="1"/>
</dbReference>
<dbReference type="AlphaFoldDB" id="A0A1E7L4Y1"/>
<comment type="caution">
    <text evidence="3">The sequence shown here is derived from an EMBL/GenBank/DDBJ whole genome shotgun (WGS) entry which is preliminary data.</text>
</comment>
<dbReference type="PANTHER" id="PTHR13847:SF289">
    <property type="entry name" value="GLYCINE OXIDASE"/>
    <property type="match status" value="1"/>
</dbReference>
<dbReference type="InterPro" id="IPR036188">
    <property type="entry name" value="FAD/NAD-bd_sf"/>
</dbReference>
<dbReference type="Proteomes" id="UP000176005">
    <property type="component" value="Unassembled WGS sequence"/>
</dbReference>
<dbReference type="RefSeq" id="WP_070017157.1">
    <property type="nucleotide sequence ID" value="NZ_LJGW01000237.1"/>
</dbReference>